<comment type="caution">
    <text evidence="3">The sequence shown here is derived from an EMBL/GenBank/DDBJ whole genome shotgun (WGS) entry which is preliminary data.</text>
</comment>
<reference evidence="3 4" key="1">
    <citation type="submission" date="2017-11" db="EMBL/GenBank/DDBJ databases">
        <title>De-novo sequencing of pomegranate (Punica granatum L.) genome.</title>
        <authorList>
            <person name="Akparov Z."/>
            <person name="Amiraslanov A."/>
            <person name="Hajiyeva S."/>
            <person name="Abbasov M."/>
            <person name="Kaur K."/>
            <person name="Hamwieh A."/>
            <person name="Solovyev V."/>
            <person name="Salamov A."/>
            <person name="Braich B."/>
            <person name="Kosarev P."/>
            <person name="Mahmoud A."/>
            <person name="Hajiyev E."/>
            <person name="Babayeva S."/>
            <person name="Izzatullayeva V."/>
            <person name="Mammadov A."/>
            <person name="Mammadov A."/>
            <person name="Sharifova S."/>
            <person name="Ojaghi J."/>
            <person name="Eynullazada K."/>
            <person name="Bayramov B."/>
            <person name="Abdulazimova A."/>
            <person name="Shahmuradov I."/>
        </authorList>
    </citation>
    <scope>NUCLEOTIDE SEQUENCE [LARGE SCALE GENOMIC DNA]</scope>
    <source>
        <strain evidence="4">cv. AG2017</strain>
        <tissue evidence="3">Leaf</tissue>
    </source>
</reference>
<protein>
    <submittedName>
        <fullName evidence="3">Uncharacterized protein</fullName>
    </submittedName>
</protein>
<feature type="compositionally biased region" description="Low complexity" evidence="1">
    <location>
        <begin position="154"/>
        <end position="165"/>
    </location>
</feature>
<keyword evidence="2" id="KW-1133">Transmembrane helix</keyword>
<keyword evidence="2" id="KW-0812">Transmembrane</keyword>
<dbReference type="STRING" id="22663.A0A2I0KE16"/>
<proteinExistence type="predicted"/>
<sequence length="316" mass="33852">MATANGTGTGAGTGGRDARRRRIVAWYCKRAMGFCITEFESSTGKRNPESFGFLSTKKASRSSLSFCAQGERMKVAVVALIHVCSHHREDKLAETLLPKLESAFDTPEASLLKHDSSSGYPIEDTSEAPAFEGQTGTDTSGLPNVEVGPKSETPSASLSASAPSSGNVHPSNLPANLLKFINPGQISSAIATSTSTRLLCSVIWGLLVVLSSIGFPILGSWIIRSMLTFRPLYLLLLTNVTIVAACIMSHKQPGHDRPTREENRNPSNDESGWVNHVGTSLELGFLLMKVLDAIVMDCSLYAVVVVSGLSFFGKFL</sequence>
<feature type="compositionally biased region" description="Basic and acidic residues" evidence="1">
    <location>
        <begin position="253"/>
        <end position="264"/>
    </location>
</feature>
<accession>A0A2I0KE16</accession>
<feature type="region of interest" description="Disordered" evidence="1">
    <location>
        <begin position="111"/>
        <end position="167"/>
    </location>
</feature>
<feature type="transmembrane region" description="Helical" evidence="2">
    <location>
        <begin position="293"/>
        <end position="312"/>
    </location>
</feature>
<gene>
    <name evidence="3" type="ORF">CRG98_013591</name>
</gene>
<evidence type="ECO:0000313" key="3">
    <source>
        <dbReference type="EMBL" id="PKI66006.1"/>
    </source>
</evidence>
<evidence type="ECO:0000256" key="1">
    <source>
        <dbReference type="SAM" id="MobiDB-lite"/>
    </source>
</evidence>
<dbReference type="Proteomes" id="UP000233551">
    <property type="component" value="Unassembled WGS sequence"/>
</dbReference>
<name>A0A2I0KE16_PUNGR</name>
<dbReference type="EMBL" id="PGOL01000697">
    <property type="protein sequence ID" value="PKI66006.1"/>
    <property type="molecule type" value="Genomic_DNA"/>
</dbReference>
<feature type="transmembrane region" description="Helical" evidence="2">
    <location>
        <begin position="232"/>
        <end position="250"/>
    </location>
</feature>
<organism evidence="3 4">
    <name type="scientific">Punica granatum</name>
    <name type="common">Pomegranate</name>
    <dbReference type="NCBI Taxonomy" id="22663"/>
    <lineage>
        <taxon>Eukaryota</taxon>
        <taxon>Viridiplantae</taxon>
        <taxon>Streptophyta</taxon>
        <taxon>Embryophyta</taxon>
        <taxon>Tracheophyta</taxon>
        <taxon>Spermatophyta</taxon>
        <taxon>Magnoliopsida</taxon>
        <taxon>eudicotyledons</taxon>
        <taxon>Gunneridae</taxon>
        <taxon>Pentapetalae</taxon>
        <taxon>rosids</taxon>
        <taxon>malvids</taxon>
        <taxon>Myrtales</taxon>
        <taxon>Lythraceae</taxon>
        <taxon>Punica</taxon>
    </lineage>
</organism>
<feature type="region of interest" description="Disordered" evidence="1">
    <location>
        <begin position="251"/>
        <end position="271"/>
    </location>
</feature>
<evidence type="ECO:0000256" key="2">
    <source>
        <dbReference type="SAM" id="Phobius"/>
    </source>
</evidence>
<feature type="transmembrane region" description="Helical" evidence="2">
    <location>
        <begin position="202"/>
        <end position="223"/>
    </location>
</feature>
<keyword evidence="2" id="KW-0472">Membrane</keyword>
<keyword evidence="4" id="KW-1185">Reference proteome</keyword>
<dbReference type="PANTHER" id="PTHR35469">
    <property type="entry name" value="TRANSMEMBRANE PROTEIN"/>
    <property type="match status" value="1"/>
</dbReference>
<dbReference type="PANTHER" id="PTHR35469:SF4">
    <property type="entry name" value="TRANSMEMBRANE PROTEIN"/>
    <property type="match status" value="1"/>
</dbReference>
<dbReference type="AlphaFoldDB" id="A0A2I0KE16"/>
<evidence type="ECO:0000313" key="4">
    <source>
        <dbReference type="Proteomes" id="UP000233551"/>
    </source>
</evidence>